<dbReference type="InterPro" id="IPR045750">
    <property type="entry name" value="DUF6178"/>
</dbReference>
<dbReference type="Proteomes" id="UP000011721">
    <property type="component" value="Chromosome"/>
</dbReference>
<reference evidence="2" key="1">
    <citation type="journal article" date="2013" name="Stand. Genomic Sci.">
        <title>Complete genome sequence of Desulfocapsa sulfexigens, a marine deltaproteobacterium specialized in disproportionating inorganic sulfur compounds.</title>
        <authorList>
            <person name="Finster K.W."/>
            <person name="Kjeldsen K.U."/>
            <person name="Kube M."/>
            <person name="Reinhardt R."/>
            <person name="Mussmann M."/>
            <person name="Amann R."/>
            <person name="Schreiber L."/>
        </authorList>
    </citation>
    <scope>NUCLEOTIDE SEQUENCE [LARGE SCALE GENOMIC DNA]</scope>
    <source>
        <strain evidence="2">DSM 10523 / SB164P1</strain>
    </source>
</reference>
<dbReference type="HOGENOM" id="CLU_613545_0_0_7"/>
<evidence type="ECO:0000313" key="1">
    <source>
        <dbReference type="EMBL" id="AGF78002.1"/>
    </source>
</evidence>
<sequence>MADNNIVELTPFRADLTRAMARRGERLLASTDLAEQVAALEPLEAYYIVRDVGFDQALPILLQLNQKQLETCVDLDCWNRHDFAVTSLDEWLTAFSLAGPEILAETFFSLDYVVQLLFMAKTVTVYDPDTDEVPQMVMEGNTSRAMTPDGFYLLESKEDVNLKIHPFTLLDALYQYDLTAAHQLLSEVRVDLSIQIEEEALHFRSGRMQDIGFVPPDEAVLLFTRPDIRKSSPRPQKPIGGPVSHVPSVYAKSLIETTLLQQALSLITSQEELSRLEQEIVWTINSAIVAYGEKTQDTKQISDIAERVRDTISLGLESLLAKDAFENQVDNVTAVAKASDLLGSCYISDLFRHGFAATQDLQQEIRLALRDSVFRAWYDLAESEQSDDPEDRLERAFVSALLGRHPLRGGFDLAKVEDVKAFACLAEIDAAHVRLQLLVANICGLS</sequence>
<accession>M1P8N8</accession>
<dbReference type="Pfam" id="PF19676">
    <property type="entry name" value="DUF6178"/>
    <property type="match status" value="1"/>
</dbReference>
<keyword evidence="2" id="KW-1185">Reference proteome</keyword>
<proteinExistence type="predicted"/>
<dbReference type="RefSeq" id="WP_015403693.1">
    <property type="nucleotide sequence ID" value="NC_020304.1"/>
</dbReference>
<dbReference type="OrthoDB" id="5479105at2"/>
<dbReference type="KEGG" id="dsf:UWK_01442"/>
<dbReference type="STRING" id="1167006.UWK_01442"/>
<dbReference type="EMBL" id="CP003985">
    <property type="protein sequence ID" value="AGF78002.1"/>
    <property type="molecule type" value="Genomic_DNA"/>
</dbReference>
<name>M1P8N8_DESSD</name>
<protein>
    <submittedName>
        <fullName evidence="1">Uncharacterized protein</fullName>
    </submittedName>
</protein>
<dbReference type="AlphaFoldDB" id="M1P8N8"/>
<gene>
    <name evidence="1" type="ordered locus">UWK_01442</name>
</gene>
<organism evidence="1 2">
    <name type="scientific">Desulfocapsa sulfexigens (strain DSM 10523 / SB164P1)</name>
    <dbReference type="NCBI Taxonomy" id="1167006"/>
    <lineage>
        <taxon>Bacteria</taxon>
        <taxon>Pseudomonadati</taxon>
        <taxon>Thermodesulfobacteriota</taxon>
        <taxon>Desulfobulbia</taxon>
        <taxon>Desulfobulbales</taxon>
        <taxon>Desulfocapsaceae</taxon>
        <taxon>Desulfocapsa</taxon>
    </lineage>
</organism>
<dbReference type="PATRIC" id="fig|1167006.5.peg.1589"/>
<evidence type="ECO:0000313" key="2">
    <source>
        <dbReference type="Proteomes" id="UP000011721"/>
    </source>
</evidence>